<dbReference type="EMBL" id="KQ435710">
    <property type="protein sequence ID" value="KOX79692.1"/>
    <property type="molecule type" value="Genomic_DNA"/>
</dbReference>
<sequence length="71" mass="7845">MSHPSNESQPPIRITANAFSYANDTPTARLCLVCVYVGRVKNTQVECGTRSAECGQYLEIRTSTINQPPEE</sequence>
<evidence type="ECO:0000313" key="1">
    <source>
        <dbReference type="EMBL" id="KOX79692.1"/>
    </source>
</evidence>
<gene>
    <name evidence="1" type="ORF">WN51_11302</name>
</gene>
<keyword evidence="2" id="KW-1185">Reference proteome</keyword>
<evidence type="ECO:0000313" key="2">
    <source>
        <dbReference type="Proteomes" id="UP000053105"/>
    </source>
</evidence>
<protein>
    <submittedName>
        <fullName evidence="1">Uncharacterized protein</fullName>
    </submittedName>
</protein>
<dbReference type="Proteomes" id="UP000053105">
    <property type="component" value="Unassembled WGS sequence"/>
</dbReference>
<proteinExistence type="predicted"/>
<reference evidence="1 2" key="1">
    <citation type="submission" date="2015-07" db="EMBL/GenBank/DDBJ databases">
        <title>The genome of Melipona quadrifasciata.</title>
        <authorList>
            <person name="Pan H."/>
            <person name="Kapheim K."/>
        </authorList>
    </citation>
    <scope>NUCLEOTIDE SEQUENCE [LARGE SCALE GENOMIC DNA]</scope>
    <source>
        <strain evidence="1">0111107301</strain>
        <tissue evidence="1">Whole body</tissue>
    </source>
</reference>
<organism evidence="1 2">
    <name type="scientific">Melipona quadrifasciata</name>
    <dbReference type="NCBI Taxonomy" id="166423"/>
    <lineage>
        <taxon>Eukaryota</taxon>
        <taxon>Metazoa</taxon>
        <taxon>Ecdysozoa</taxon>
        <taxon>Arthropoda</taxon>
        <taxon>Hexapoda</taxon>
        <taxon>Insecta</taxon>
        <taxon>Pterygota</taxon>
        <taxon>Neoptera</taxon>
        <taxon>Endopterygota</taxon>
        <taxon>Hymenoptera</taxon>
        <taxon>Apocrita</taxon>
        <taxon>Aculeata</taxon>
        <taxon>Apoidea</taxon>
        <taxon>Anthophila</taxon>
        <taxon>Apidae</taxon>
        <taxon>Melipona</taxon>
    </lineage>
</organism>
<name>A0A0N0BJW2_9HYME</name>
<accession>A0A0N0BJW2</accession>
<dbReference type="AlphaFoldDB" id="A0A0N0BJW2"/>